<dbReference type="Pfam" id="PF04466">
    <property type="entry name" value="Terminase_3"/>
    <property type="match status" value="1"/>
</dbReference>
<dbReference type="InterPro" id="IPR035412">
    <property type="entry name" value="Terminase_L_N"/>
</dbReference>
<sequence length="416" mass="47737">MELRIKTPRWSKPWFKPARYKGAHGGRGSGKSHFVGEQLVEECVINKDLRAVCIREIQKSIKYSSKQLIEDKIKSLGVGHLFDVQRDLIKRKGGEGVILFQGMQDHTADSIKSLEGFKIAWIEEANRLSAKSLRLLRPTMRAEGSQIWATWNPESKDDPIDDFLRGEFAPEDSIVIEININNNPFAPQTLLDEYEEDRKRAIRMQAAGDENAWPMFEHVWHGAYLEFSQAIIFSGRYVVDEFEPGADWTEVYYGSDWGFSQDPTTLNRIFIHDDILYVRNEAHQVGCEIDHLPNLFDEVPGVRIHKIRADNSRPETISYMRRQGFKIEAADKWPGSVEDGVTFMKKFKQIIIHPDCPETAREFKLYSYKVNRAGDVLPDILDLNNHHMDGIRYGLQPLIKGRSSKKPAGAGSRTYQ</sequence>
<dbReference type="EMBL" id="RAXZ01000072">
    <property type="protein sequence ID" value="RKG47125.1"/>
    <property type="molecule type" value="Genomic_DNA"/>
</dbReference>
<reference evidence="3 4" key="1">
    <citation type="submission" date="2018-09" db="EMBL/GenBank/DDBJ databases">
        <title>The draft genome of Acinetobacter spp. strains.</title>
        <authorList>
            <person name="Qin J."/>
            <person name="Feng Y."/>
            <person name="Zong Z."/>
        </authorList>
    </citation>
    <scope>NUCLEOTIDE SEQUENCE [LARGE SCALE GENOMIC DNA]</scope>
    <source>
        <strain evidence="3 4">WCHAc060002</strain>
    </source>
</reference>
<evidence type="ECO:0000259" key="1">
    <source>
        <dbReference type="Pfam" id="PF04466"/>
    </source>
</evidence>
<evidence type="ECO:0000313" key="4">
    <source>
        <dbReference type="Proteomes" id="UP000281084"/>
    </source>
</evidence>
<dbReference type="RefSeq" id="WP_120368465.1">
    <property type="nucleotide sequence ID" value="NZ_RAXZ01000072.1"/>
</dbReference>
<dbReference type="NCBIfam" id="TIGR01547">
    <property type="entry name" value="phage_term_2"/>
    <property type="match status" value="1"/>
</dbReference>
<dbReference type="InterPro" id="IPR035413">
    <property type="entry name" value="Terminase_L_C"/>
</dbReference>
<dbReference type="Pfam" id="PF17288">
    <property type="entry name" value="Terminase_3C"/>
    <property type="match status" value="1"/>
</dbReference>
<dbReference type="InterPro" id="IPR027417">
    <property type="entry name" value="P-loop_NTPase"/>
</dbReference>
<dbReference type="AlphaFoldDB" id="A0A3A8FJF8"/>
<evidence type="ECO:0000313" key="3">
    <source>
        <dbReference type="EMBL" id="RKG47125.1"/>
    </source>
</evidence>
<comment type="caution">
    <text evidence="3">The sequence shown here is derived from an EMBL/GenBank/DDBJ whole genome shotgun (WGS) entry which is preliminary data.</text>
</comment>
<dbReference type="Gene3D" id="3.40.50.300">
    <property type="entry name" value="P-loop containing nucleotide triphosphate hydrolases"/>
    <property type="match status" value="1"/>
</dbReference>
<dbReference type="Proteomes" id="UP000281084">
    <property type="component" value="Unassembled WGS sequence"/>
</dbReference>
<dbReference type="InterPro" id="IPR006437">
    <property type="entry name" value="Phage_terminase_lsu"/>
</dbReference>
<dbReference type="PANTHER" id="PTHR39184:SF1">
    <property type="entry name" value="PBSX PHAGE TERMINASE LARGE SUBUNIT"/>
    <property type="match status" value="1"/>
</dbReference>
<feature type="domain" description="Phage terminase large subunit C-terminal" evidence="2">
    <location>
        <begin position="256"/>
        <end position="395"/>
    </location>
</feature>
<name>A0A3A8FJF8_9GAMM</name>
<gene>
    <name evidence="3" type="ORF">D7V64_17135</name>
</gene>
<evidence type="ECO:0000259" key="2">
    <source>
        <dbReference type="Pfam" id="PF17288"/>
    </source>
</evidence>
<dbReference type="Gene3D" id="3.30.420.280">
    <property type="match status" value="1"/>
</dbReference>
<protein>
    <submittedName>
        <fullName evidence="3">PBSX family phage terminase large subunit</fullName>
    </submittedName>
</protein>
<accession>A0A3A8FJF8</accession>
<dbReference type="PANTHER" id="PTHR39184">
    <property type="match status" value="1"/>
</dbReference>
<dbReference type="InterPro" id="IPR052380">
    <property type="entry name" value="Viral_DNA_packaging_terminase"/>
</dbReference>
<organism evidence="3 4">
    <name type="scientific">Acinetobacter cumulans</name>
    <dbReference type="NCBI Taxonomy" id="2136182"/>
    <lineage>
        <taxon>Bacteria</taxon>
        <taxon>Pseudomonadati</taxon>
        <taxon>Pseudomonadota</taxon>
        <taxon>Gammaproteobacteria</taxon>
        <taxon>Moraxellales</taxon>
        <taxon>Moraxellaceae</taxon>
        <taxon>Acinetobacter</taxon>
    </lineage>
</organism>
<feature type="domain" description="Phage terminase large subunit N-terminal" evidence="1">
    <location>
        <begin position="20"/>
        <end position="199"/>
    </location>
</feature>
<proteinExistence type="predicted"/>